<feature type="compositionally biased region" description="Basic residues" evidence="1">
    <location>
        <begin position="1"/>
        <end position="12"/>
    </location>
</feature>
<proteinExistence type="predicted"/>
<feature type="region of interest" description="Disordered" evidence="1">
    <location>
        <begin position="1"/>
        <end position="95"/>
    </location>
</feature>
<dbReference type="AlphaFoldDB" id="A0A1I7YIX4"/>
<evidence type="ECO:0000256" key="1">
    <source>
        <dbReference type="SAM" id="MobiDB-lite"/>
    </source>
</evidence>
<reference evidence="3" key="1">
    <citation type="submission" date="2016-11" db="UniProtKB">
        <authorList>
            <consortium name="WormBaseParasite"/>
        </authorList>
    </citation>
    <scope>IDENTIFICATION</scope>
</reference>
<dbReference type="Proteomes" id="UP000095287">
    <property type="component" value="Unplaced"/>
</dbReference>
<accession>A0A1I7YIX4</accession>
<keyword evidence="2" id="KW-1185">Reference proteome</keyword>
<evidence type="ECO:0000313" key="3">
    <source>
        <dbReference type="WBParaSite" id="L893_g16765.t1"/>
    </source>
</evidence>
<sequence>MNLRKARRKGHIHLPSNEESNKFRTSKKGDGQFVPGGQKKERDKEEVQGRNFCGRKKISEWVGDKQQHRGKPQSPLLPDYPASRTENRNCQEQGF</sequence>
<name>A0A1I7YIX4_9BILA</name>
<feature type="compositionally biased region" description="Basic and acidic residues" evidence="1">
    <location>
        <begin position="19"/>
        <end position="30"/>
    </location>
</feature>
<protein>
    <submittedName>
        <fullName evidence="3">Uncharacterized protein</fullName>
    </submittedName>
</protein>
<feature type="compositionally biased region" description="Basic and acidic residues" evidence="1">
    <location>
        <begin position="38"/>
        <end position="48"/>
    </location>
</feature>
<dbReference type="WBParaSite" id="L893_g16765.t1">
    <property type="protein sequence ID" value="L893_g16765.t1"/>
    <property type="gene ID" value="L893_g16765"/>
</dbReference>
<evidence type="ECO:0000313" key="2">
    <source>
        <dbReference type="Proteomes" id="UP000095287"/>
    </source>
</evidence>
<organism evidence="2 3">
    <name type="scientific">Steinernema glaseri</name>
    <dbReference type="NCBI Taxonomy" id="37863"/>
    <lineage>
        <taxon>Eukaryota</taxon>
        <taxon>Metazoa</taxon>
        <taxon>Ecdysozoa</taxon>
        <taxon>Nematoda</taxon>
        <taxon>Chromadorea</taxon>
        <taxon>Rhabditida</taxon>
        <taxon>Tylenchina</taxon>
        <taxon>Panagrolaimomorpha</taxon>
        <taxon>Strongyloidoidea</taxon>
        <taxon>Steinernematidae</taxon>
        <taxon>Steinernema</taxon>
    </lineage>
</organism>
<feature type="compositionally biased region" description="Basic and acidic residues" evidence="1">
    <location>
        <begin position="57"/>
        <end position="67"/>
    </location>
</feature>